<dbReference type="GeneID" id="576588"/>
<keyword evidence="6" id="KW-1185">Reference proteome</keyword>
<dbReference type="InterPro" id="IPR000742">
    <property type="entry name" value="EGF"/>
</dbReference>
<dbReference type="FunCoup" id="A0A7M7P2S4">
    <property type="interactions" value="1339"/>
</dbReference>
<proteinExistence type="predicted"/>
<feature type="domain" description="EGF-like" evidence="3">
    <location>
        <begin position="97"/>
        <end position="132"/>
    </location>
</feature>
<dbReference type="PROSITE" id="PS51406">
    <property type="entry name" value="FIBRINOGEN_C_2"/>
    <property type="match status" value="1"/>
</dbReference>
<evidence type="ECO:0000313" key="6">
    <source>
        <dbReference type="Proteomes" id="UP000007110"/>
    </source>
</evidence>
<dbReference type="PANTHER" id="PTHR19143:SF458">
    <property type="entry name" value="FIBRINOGEN C-TERMINAL DOMAIN-CONTAINING PROTEIN-RELATED"/>
    <property type="match status" value="1"/>
</dbReference>
<dbReference type="SUPFAM" id="SSF57196">
    <property type="entry name" value="EGF/Laminin"/>
    <property type="match status" value="1"/>
</dbReference>
<dbReference type="KEGG" id="spu:576588"/>
<name>A0A7M7P2S4_STRPU</name>
<sequence>MTSELKLHWKCIYGTVIILYVALPAPLDAMERIQTCHKNLFGLNYTLPMFNECLPKQHTNGSMVQMIPKLIPVSTATNGCPRRNGKFGVPPGYRACRFPDCDKKLCENGWCEETMESYLCHCLPGFQGKHCNEQAPSLMTDFTDMSTIIPAELTQVTATAVPSLPRDCAEIQTGGLSHLSGVYPIYPDGAGDDPLFVYCDMETDGGRWTVFQRRQDGSVDFFLFWSNYKHGFGNVSFEHWLGNDNIHRLSRQKTYELRIDLEDFEGHTRFATYSNFSIADEVANYTMALGSYSGDAGDSMSYHADFPFSTQDRNPYSEVWLLCAIRRKGAWWYTDGYNDCLRANLNGVYMKGPIALAKQSAGVVWRSWLDYGYLKKTEMKLRPT</sequence>
<feature type="disulfide bond" evidence="2">
    <location>
        <begin position="122"/>
        <end position="131"/>
    </location>
</feature>
<evidence type="ECO:0000313" key="5">
    <source>
        <dbReference type="EnsemblMetazoa" id="XP_030845470"/>
    </source>
</evidence>
<dbReference type="Pfam" id="PF00147">
    <property type="entry name" value="Fibrinogen_C"/>
    <property type="match status" value="1"/>
</dbReference>
<dbReference type="PROSITE" id="PS01186">
    <property type="entry name" value="EGF_2"/>
    <property type="match status" value="1"/>
</dbReference>
<dbReference type="Proteomes" id="UP000007110">
    <property type="component" value="Unassembled WGS sequence"/>
</dbReference>
<dbReference type="InterPro" id="IPR002181">
    <property type="entry name" value="Fibrinogen_a/b/g_C_dom"/>
</dbReference>
<dbReference type="InterPro" id="IPR036056">
    <property type="entry name" value="Fibrinogen-like_C"/>
</dbReference>
<evidence type="ECO:0000259" key="4">
    <source>
        <dbReference type="PROSITE" id="PS51406"/>
    </source>
</evidence>
<dbReference type="SMART" id="SM00186">
    <property type="entry name" value="FBG"/>
    <property type="match status" value="1"/>
</dbReference>
<dbReference type="PANTHER" id="PTHR19143">
    <property type="entry name" value="FIBRINOGEN/TENASCIN/ANGIOPOEITIN"/>
    <property type="match status" value="1"/>
</dbReference>
<evidence type="ECO:0000256" key="1">
    <source>
        <dbReference type="ARBA" id="ARBA00023157"/>
    </source>
</evidence>
<protein>
    <submittedName>
        <fullName evidence="5">Uncharacterized protein</fullName>
    </submittedName>
</protein>
<dbReference type="NCBIfam" id="NF040941">
    <property type="entry name" value="GGGWT_bact"/>
    <property type="match status" value="1"/>
</dbReference>
<evidence type="ECO:0000259" key="3">
    <source>
        <dbReference type="PROSITE" id="PS50026"/>
    </source>
</evidence>
<dbReference type="PROSITE" id="PS50026">
    <property type="entry name" value="EGF_3"/>
    <property type="match status" value="1"/>
</dbReference>
<dbReference type="Gene3D" id="3.90.215.10">
    <property type="entry name" value="Gamma Fibrinogen, chain A, domain 1"/>
    <property type="match status" value="1"/>
</dbReference>
<feature type="disulfide bond" evidence="2">
    <location>
        <begin position="101"/>
        <end position="111"/>
    </location>
</feature>
<organism evidence="5 6">
    <name type="scientific">Strongylocentrotus purpuratus</name>
    <name type="common">Purple sea urchin</name>
    <dbReference type="NCBI Taxonomy" id="7668"/>
    <lineage>
        <taxon>Eukaryota</taxon>
        <taxon>Metazoa</taxon>
        <taxon>Echinodermata</taxon>
        <taxon>Eleutherozoa</taxon>
        <taxon>Echinozoa</taxon>
        <taxon>Echinoidea</taxon>
        <taxon>Euechinoidea</taxon>
        <taxon>Echinacea</taxon>
        <taxon>Camarodonta</taxon>
        <taxon>Echinidea</taxon>
        <taxon>Strongylocentrotidae</taxon>
        <taxon>Strongylocentrotus</taxon>
    </lineage>
</organism>
<dbReference type="Gene3D" id="2.10.25.10">
    <property type="entry name" value="Laminin"/>
    <property type="match status" value="1"/>
</dbReference>
<dbReference type="CDD" id="cd00054">
    <property type="entry name" value="EGF_CA"/>
    <property type="match status" value="1"/>
</dbReference>
<reference evidence="6" key="1">
    <citation type="submission" date="2015-02" db="EMBL/GenBank/DDBJ databases">
        <title>Genome sequencing for Strongylocentrotus purpuratus.</title>
        <authorList>
            <person name="Murali S."/>
            <person name="Liu Y."/>
            <person name="Vee V."/>
            <person name="English A."/>
            <person name="Wang M."/>
            <person name="Skinner E."/>
            <person name="Han Y."/>
            <person name="Muzny D.M."/>
            <person name="Worley K.C."/>
            <person name="Gibbs R.A."/>
        </authorList>
    </citation>
    <scope>NUCLEOTIDE SEQUENCE</scope>
</reference>
<dbReference type="FunFam" id="3.90.215.10:FF:000001">
    <property type="entry name" value="Tenascin isoform 1"/>
    <property type="match status" value="1"/>
</dbReference>
<dbReference type="InParanoid" id="A0A7M7P2S4"/>
<accession>A0A7M7P2S4</accession>
<evidence type="ECO:0000256" key="2">
    <source>
        <dbReference type="PROSITE-ProRule" id="PRU00076"/>
    </source>
</evidence>
<dbReference type="CDD" id="cd00087">
    <property type="entry name" value="FReD"/>
    <property type="match status" value="1"/>
</dbReference>
<dbReference type="SUPFAM" id="SSF56496">
    <property type="entry name" value="Fibrinogen C-terminal domain-like"/>
    <property type="match status" value="1"/>
</dbReference>
<dbReference type="RefSeq" id="XP_030845470.1">
    <property type="nucleotide sequence ID" value="XM_030989610.1"/>
</dbReference>
<dbReference type="PROSITE" id="PS00022">
    <property type="entry name" value="EGF_1"/>
    <property type="match status" value="1"/>
</dbReference>
<dbReference type="AlphaFoldDB" id="A0A7M7P2S4"/>
<dbReference type="InterPro" id="IPR014716">
    <property type="entry name" value="Fibrinogen_a/b/g_C_1"/>
</dbReference>
<feature type="domain" description="Fibrinogen C-terminal" evidence="4">
    <location>
        <begin position="159"/>
        <end position="384"/>
    </location>
</feature>
<reference evidence="5" key="2">
    <citation type="submission" date="2021-01" db="UniProtKB">
        <authorList>
            <consortium name="EnsemblMetazoa"/>
        </authorList>
    </citation>
    <scope>IDENTIFICATION</scope>
</reference>
<dbReference type="InterPro" id="IPR050373">
    <property type="entry name" value="Fibrinogen_C-term_domain"/>
</dbReference>
<keyword evidence="2" id="KW-0245">EGF-like domain</keyword>
<comment type="caution">
    <text evidence="2">Lacks conserved residue(s) required for the propagation of feature annotation.</text>
</comment>
<dbReference type="GO" id="GO:0005615">
    <property type="term" value="C:extracellular space"/>
    <property type="evidence" value="ECO:0000318"/>
    <property type="project" value="GO_Central"/>
</dbReference>
<keyword evidence="1 2" id="KW-1015">Disulfide bond</keyword>
<dbReference type="EnsemblMetazoa" id="XM_030989610">
    <property type="protein sequence ID" value="XP_030845470"/>
    <property type="gene ID" value="LOC576588"/>
</dbReference>